<dbReference type="AlphaFoldDB" id="A0A7C3V5W7"/>
<name>A0A7C3V5W7_9BACT</name>
<organism evidence="1">
    <name type="scientific">Desulfobacca acetoxidans</name>
    <dbReference type="NCBI Taxonomy" id="60893"/>
    <lineage>
        <taxon>Bacteria</taxon>
        <taxon>Pseudomonadati</taxon>
        <taxon>Thermodesulfobacteriota</taxon>
        <taxon>Desulfobaccia</taxon>
        <taxon>Desulfobaccales</taxon>
        <taxon>Desulfobaccaceae</taxon>
        <taxon>Desulfobacca</taxon>
    </lineage>
</organism>
<reference evidence="1" key="1">
    <citation type="journal article" date="2020" name="mSystems">
        <title>Genome- and Community-Level Interaction Insights into Carbon Utilization and Element Cycling Functions of Hydrothermarchaeota in Hydrothermal Sediment.</title>
        <authorList>
            <person name="Zhou Z."/>
            <person name="Liu Y."/>
            <person name="Xu W."/>
            <person name="Pan J."/>
            <person name="Luo Z.H."/>
            <person name="Li M."/>
        </authorList>
    </citation>
    <scope>NUCLEOTIDE SEQUENCE [LARGE SCALE GENOMIC DNA]</scope>
    <source>
        <strain evidence="1">SpSt-897</strain>
    </source>
</reference>
<dbReference type="EMBL" id="DTMF01000036">
    <property type="protein sequence ID" value="HGF33019.1"/>
    <property type="molecule type" value="Genomic_DNA"/>
</dbReference>
<gene>
    <name evidence="1" type="ORF">ENW96_01340</name>
</gene>
<accession>A0A7C3V5W7</accession>
<sequence length="90" mass="10741">MEKNLTAQEAAESHRQALREENRRLRYLRFLVDLALMEIRAGRYTRPEAERIVANVRSQALQLFPGKELAFELIYQPRFRRVIAETFQLH</sequence>
<evidence type="ECO:0000313" key="1">
    <source>
        <dbReference type="EMBL" id="HGF33019.1"/>
    </source>
</evidence>
<proteinExistence type="predicted"/>
<comment type="caution">
    <text evidence="1">The sequence shown here is derived from an EMBL/GenBank/DDBJ whole genome shotgun (WGS) entry which is preliminary data.</text>
</comment>
<protein>
    <submittedName>
        <fullName evidence="1">Uncharacterized protein</fullName>
    </submittedName>
</protein>